<evidence type="ECO:0000313" key="3">
    <source>
        <dbReference type="EMBL" id="KAB3533210.1"/>
    </source>
</evidence>
<keyword evidence="1" id="KW-0812">Transmembrane</keyword>
<keyword evidence="3" id="KW-0378">Hydrolase</keyword>
<proteinExistence type="predicted"/>
<dbReference type="Proteomes" id="UP000465601">
    <property type="component" value="Unassembled WGS sequence"/>
</dbReference>
<dbReference type="GO" id="GO:0009307">
    <property type="term" value="P:DNA restriction-modification system"/>
    <property type="evidence" value="ECO:0007669"/>
    <property type="project" value="InterPro"/>
</dbReference>
<feature type="transmembrane region" description="Helical" evidence="1">
    <location>
        <begin position="273"/>
        <end position="289"/>
    </location>
</feature>
<sequence>MRKIKAYYEIFSSKIKGYKRKRENSRRFQLFYLSSKEDTRSNGAKIFDYVIARFFIFFATYFLAAIILGGLLKSLFLATITLTLFHLISIEFRKNKLDAMKKIKRKEIAGAKVYQELVYKTAPELIEYIEDFLKRNGLYSIEKIHNNSVNFIYKVKDEESKEFLIGFFVYKKEYYVEVKAMKEFLFKMRDMKLEKGMIITTSDFTTDSYGFIEKVKDKFRIIPVNHNQFQKLVEGSGLYPRDEEIDEIIENRISKREASWKKYKEIALAKKKIRGYVFLSVFLFFAALFSPFPIYYMTISGLAMGLAFIIFLRKYIFKNKMDESYSTLSQLLEKQ</sequence>
<accession>A0A833HRK5</accession>
<reference evidence="3 4" key="1">
    <citation type="submission" date="2019-10" db="EMBL/GenBank/DDBJ databases">
        <title>Alkaliphilus serpentinus sp. nov. and Alkaliphilus pronyensis sp. nov., two novel anaerobic alkaliphilic species isolated from the serpentinized-hosted hydrothermal field of the Prony Bay (New Caledonia).</title>
        <authorList>
            <person name="Postec A."/>
        </authorList>
    </citation>
    <scope>NUCLEOTIDE SEQUENCE [LARGE SCALE GENOMIC DNA]</scope>
    <source>
        <strain evidence="3 4">LacT</strain>
    </source>
</reference>
<protein>
    <submittedName>
        <fullName evidence="3">Restriction endonuclease</fullName>
    </submittedName>
</protein>
<keyword evidence="4" id="KW-1185">Reference proteome</keyword>
<dbReference type="OrthoDB" id="1950674at2"/>
<dbReference type="InterPro" id="IPR011856">
    <property type="entry name" value="tRNA_endonuc-like_dom_sf"/>
</dbReference>
<keyword evidence="1" id="KW-0472">Membrane</keyword>
<name>A0A833HRK5_9FIRM</name>
<dbReference type="Gene3D" id="3.40.1350.10">
    <property type="match status" value="1"/>
</dbReference>
<feature type="transmembrane region" description="Helical" evidence="1">
    <location>
        <begin position="295"/>
        <end position="312"/>
    </location>
</feature>
<gene>
    <name evidence="3" type="ORF">F8153_01290</name>
</gene>
<keyword evidence="1" id="KW-1133">Transmembrane helix</keyword>
<dbReference type="InterPro" id="IPR007560">
    <property type="entry name" value="Restrct_endonuc_IV_Mrr"/>
</dbReference>
<evidence type="ECO:0000313" key="4">
    <source>
        <dbReference type="Proteomes" id="UP000465601"/>
    </source>
</evidence>
<comment type="caution">
    <text evidence="3">The sequence shown here is derived from an EMBL/GenBank/DDBJ whole genome shotgun (WGS) entry which is preliminary data.</text>
</comment>
<evidence type="ECO:0000259" key="2">
    <source>
        <dbReference type="Pfam" id="PF04471"/>
    </source>
</evidence>
<dbReference type="GO" id="GO:0003677">
    <property type="term" value="F:DNA binding"/>
    <property type="evidence" value="ECO:0007669"/>
    <property type="project" value="InterPro"/>
</dbReference>
<feature type="domain" description="Restriction endonuclease type IV Mrr" evidence="2">
    <location>
        <begin position="124"/>
        <end position="232"/>
    </location>
</feature>
<keyword evidence="3" id="KW-0255">Endonuclease</keyword>
<feature type="transmembrane region" description="Helical" evidence="1">
    <location>
        <begin position="46"/>
        <end position="68"/>
    </location>
</feature>
<organism evidence="3 4">
    <name type="scientific">Alkaliphilus serpentinus</name>
    <dbReference type="NCBI Taxonomy" id="1482731"/>
    <lineage>
        <taxon>Bacteria</taxon>
        <taxon>Bacillati</taxon>
        <taxon>Bacillota</taxon>
        <taxon>Clostridia</taxon>
        <taxon>Peptostreptococcales</taxon>
        <taxon>Natronincolaceae</taxon>
        <taxon>Alkaliphilus</taxon>
    </lineage>
</organism>
<dbReference type="AlphaFoldDB" id="A0A833HRK5"/>
<keyword evidence="3" id="KW-0540">Nuclease</keyword>
<dbReference type="EMBL" id="WBZB01000004">
    <property type="protein sequence ID" value="KAB3533210.1"/>
    <property type="molecule type" value="Genomic_DNA"/>
</dbReference>
<dbReference type="GO" id="GO:0004519">
    <property type="term" value="F:endonuclease activity"/>
    <property type="evidence" value="ECO:0007669"/>
    <property type="project" value="UniProtKB-KW"/>
</dbReference>
<dbReference type="RefSeq" id="WP_151864536.1">
    <property type="nucleotide sequence ID" value="NZ_WBZB01000004.1"/>
</dbReference>
<feature type="transmembrane region" description="Helical" evidence="1">
    <location>
        <begin position="74"/>
        <end position="92"/>
    </location>
</feature>
<dbReference type="Pfam" id="PF04471">
    <property type="entry name" value="Mrr_cat"/>
    <property type="match status" value="1"/>
</dbReference>
<evidence type="ECO:0000256" key="1">
    <source>
        <dbReference type="SAM" id="Phobius"/>
    </source>
</evidence>